<dbReference type="AlphaFoldDB" id="A0A087HBE1"/>
<accession>A0A087HBE1</accession>
<name>A0A087HBE1_ARAAL</name>
<dbReference type="PANTHER" id="PTHR36328">
    <property type="entry name" value="TRANSMEMBRANE PROTEIN"/>
    <property type="match status" value="1"/>
</dbReference>
<evidence type="ECO:0000313" key="2">
    <source>
        <dbReference type="EMBL" id="KFK39443.1"/>
    </source>
</evidence>
<feature type="chain" id="PRO_5001823116" evidence="1">
    <location>
        <begin position="30"/>
        <end position="74"/>
    </location>
</feature>
<dbReference type="EMBL" id="CM002871">
    <property type="protein sequence ID" value="KFK39443.1"/>
    <property type="molecule type" value="Genomic_DNA"/>
</dbReference>
<keyword evidence="1" id="KW-0732">Signal</keyword>
<evidence type="ECO:0000256" key="1">
    <source>
        <dbReference type="SAM" id="SignalP"/>
    </source>
</evidence>
<dbReference type="Gramene" id="KFK39443">
    <property type="protein sequence ID" value="KFK39443"/>
    <property type="gene ID" value="AALP_AA3G245600"/>
</dbReference>
<keyword evidence="3" id="KW-1185">Reference proteome</keyword>
<dbReference type="Proteomes" id="UP000029120">
    <property type="component" value="Chromosome 3"/>
</dbReference>
<gene>
    <name evidence="2" type="ordered locus">AALP_Aa3g245600</name>
</gene>
<feature type="signal peptide" evidence="1">
    <location>
        <begin position="1"/>
        <end position="29"/>
    </location>
</feature>
<reference evidence="3" key="1">
    <citation type="journal article" date="2015" name="Nat. Plants">
        <title>Genome expansion of Arabis alpina linked with retrotransposition and reduced symmetric DNA methylation.</title>
        <authorList>
            <person name="Willing E.M."/>
            <person name="Rawat V."/>
            <person name="Mandakova T."/>
            <person name="Maumus F."/>
            <person name="James G.V."/>
            <person name="Nordstroem K.J."/>
            <person name="Becker C."/>
            <person name="Warthmann N."/>
            <person name="Chica C."/>
            <person name="Szarzynska B."/>
            <person name="Zytnicki M."/>
            <person name="Albani M.C."/>
            <person name="Kiefer C."/>
            <person name="Bergonzi S."/>
            <person name="Castaings L."/>
            <person name="Mateos J.L."/>
            <person name="Berns M.C."/>
            <person name="Bujdoso N."/>
            <person name="Piofczyk T."/>
            <person name="de Lorenzo L."/>
            <person name="Barrero-Sicilia C."/>
            <person name="Mateos I."/>
            <person name="Piednoel M."/>
            <person name="Hagmann J."/>
            <person name="Chen-Min-Tao R."/>
            <person name="Iglesias-Fernandez R."/>
            <person name="Schuster S.C."/>
            <person name="Alonso-Blanco C."/>
            <person name="Roudier F."/>
            <person name="Carbonero P."/>
            <person name="Paz-Ares J."/>
            <person name="Davis S.J."/>
            <person name="Pecinka A."/>
            <person name="Quesneville H."/>
            <person name="Colot V."/>
            <person name="Lysak M.A."/>
            <person name="Weigel D."/>
            <person name="Coupland G."/>
            <person name="Schneeberger K."/>
        </authorList>
    </citation>
    <scope>NUCLEOTIDE SEQUENCE [LARGE SCALE GENOMIC DNA]</scope>
    <source>
        <strain evidence="3">cv. Pajares</strain>
    </source>
</reference>
<dbReference type="OMA" id="QCECCAP"/>
<organism evidence="2 3">
    <name type="scientific">Arabis alpina</name>
    <name type="common">Alpine rock-cress</name>
    <dbReference type="NCBI Taxonomy" id="50452"/>
    <lineage>
        <taxon>Eukaryota</taxon>
        <taxon>Viridiplantae</taxon>
        <taxon>Streptophyta</taxon>
        <taxon>Embryophyta</taxon>
        <taxon>Tracheophyta</taxon>
        <taxon>Spermatophyta</taxon>
        <taxon>Magnoliopsida</taxon>
        <taxon>eudicotyledons</taxon>
        <taxon>Gunneridae</taxon>
        <taxon>Pentapetalae</taxon>
        <taxon>rosids</taxon>
        <taxon>malvids</taxon>
        <taxon>Brassicales</taxon>
        <taxon>Brassicaceae</taxon>
        <taxon>Arabideae</taxon>
        <taxon>Arabis</taxon>
    </lineage>
</organism>
<proteinExistence type="predicted"/>
<sequence>METRSSRYNILKYILVLALVLSPALPCQATIVHLGGGGRKLMAPSPPTPMCPQCECCAPAAPGFCCPCRCPDGP</sequence>
<dbReference type="PANTHER" id="PTHR36328:SF2">
    <property type="entry name" value="TRANSMEMBRANE PROTEIN"/>
    <property type="match status" value="1"/>
</dbReference>
<protein>
    <submittedName>
        <fullName evidence="2">Uncharacterized protein</fullName>
    </submittedName>
</protein>
<evidence type="ECO:0000313" key="3">
    <source>
        <dbReference type="Proteomes" id="UP000029120"/>
    </source>
</evidence>